<evidence type="ECO:0000313" key="2">
    <source>
        <dbReference type="Proteomes" id="UP000078541"/>
    </source>
</evidence>
<accession>A0A195FQA4</accession>
<dbReference type="EMBL" id="KQ981305">
    <property type="protein sequence ID" value="KYN42770.1"/>
    <property type="molecule type" value="Genomic_DNA"/>
</dbReference>
<proteinExistence type="predicted"/>
<organism evidence="1 2">
    <name type="scientific">Trachymyrmex septentrionalis</name>
    <dbReference type="NCBI Taxonomy" id="34720"/>
    <lineage>
        <taxon>Eukaryota</taxon>
        <taxon>Metazoa</taxon>
        <taxon>Ecdysozoa</taxon>
        <taxon>Arthropoda</taxon>
        <taxon>Hexapoda</taxon>
        <taxon>Insecta</taxon>
        <taxon>Pterygota</taxon>
        <taxon>Neoptera</taxon>
        <taxon>Endopterygota</taxon>
        <taxon>Hymenoptera</taxon>
        <taxon>Apocrita</taxon>
        <taxon>Aculeata</taxon>
        <taxon>Formicoidea</taxon>
        <taxon>Formicidae</taxon>
        <taxon>Myrmicinae</taxon>
        <taxon>Trachymyrmex</taxon>
    </lineage>
</organism>
<gene>
    <name evidence="1" type="ORF">ALC56_02572</name>
</gene>
<sequence length="93" mass="10763">MIEKVCNFVANDRNASLKMMEEALNINRETIRTILHEDLGKTKVCAKFVPHTLRSDQFCVKFNHCSLFHIKISTSTKILFNMNCDVFVICQPK</sequence>
<evidence type="ECO:0000313" key="1">
    <source>
        <dbReference type="EMBL" id="KYN42770.1"/>
    </source>
</evidence>
<keyword evidence="2" id="KW-1185">Reference proteome</keyword>
<protein>
    <recommendedName>
        <fullName evidence="3">Mos1 transposase HTH domain-containing protein</fullName>
    </recommendedName>
</protein>
<dbReference type="AlphaFoldDB" id="A0A195FQA4"/>
<name>A0A195FQA4_9HYME</name>
<dbReference type="Proteomes" id="UP000078541">
    <property type="component" value="Unassembled WGS sequence"/>
</dbReference>
<evidence type="ECO:0008006" key="3">
    <source>
        <dbReference type="Google" id="ProtNLM"/>
    </source>
</evidence>
<reference evidence="1 2" key="1">
    <citation type="submission" date="2016-03" db="EMBL/GenBank/DDBJ databases">
        <title>Trachymyrmex septentrionalis WGS genome.</title>
        <authorList>
            <person name="Nygaard S."/>
            <person name="Hu H."/>
            <person name="Boomsma J."/>
            <person name="Zhang G."/>
        </authorList>
    </citation>
    <scope>NUCLEOTIDE SEQUENCE [LARGE SCALE GENOMIC DNA]</scope>
    <source>
        <strain evidence="1">Tsep2-gDNA-1</strain>
        <tissue evidence="1">Whole body</tissue>
    </source>
</reference>